<proteinExistence type="predicted"/>
<dbReference type="Proteomes" id="UP001055811">
    <property type="component" value="Linkage Group LG08"/>
</dbReference>
<organism evidence="1 2">
    <name type="scientific">Cichorium intybus</name>
    <name type="common">Chicory</name>
    <dbReference type="NCBI Taxonomy" id="13427"/>
    <lineage>
        <taxon>Eukaryota</taxon>
        <taxon>Viridiplantae</taxon>
        <taxon>Streptophyta</taxon>
        <taxon>Embryophyta</taxon>
        <taxon>Tracheophyta</taxon>
        <taxon>Spermatophyta</taxon>
        <taxon>Magnoliopsida</taxon>
        <taxon>eudicotyledons</taxon>
        <taxon>Gunneridae</taxon>
        <taxon>Pentapetalae</taxon>
        <taxon>asterids</taxon>
        <taxon>campanulids</taxon>
        <taxon>Asterales</taxon>
        <taxon>Asteraceae</taxon>
        <taxon>Cichorioideae</taxon>
        <taxon>Cichorieae</taxon>
        <taxon>Cichoriinae</taxon>
        <taxon>Cichorium</taxon>
    </lineage>
</organism>
<dbReference type="EMBL" id="CM042016">
    <property type="protein sequence ID" value="KAI3699251.1"/>
    <property type="molecule type" value="Genomic_DNA"/>
</dbReference>
<evidence type="ECO:0000313" key="1">
    <source>
        <dbReference type="EMBL" id="KAI3699251.1"/>
    </source>
</evidence>
<evidence type="ECO:0000313" key="2">
    <source>
        <dbReference type="Proteomes" id="UP001055811"/>
    </source>
</evidence>
<accession>A0ACB8ZPK9</accession>
<reference evidence="1 2" key="2">
    <citation type="journal article" date="2022" name="Mol. Ecol. Resour.">
        <title>The genomes of chicory, endive, great burdock and yacon provide insights into Asteraceae paleo-polyploidization history and plant inulin production.</title>
        <authorList>
            <person name="Fan W."/>
            <person name="Wang S."/>
            <person name="Wang H."/>
            <person name="Wang A."/>
            <person name="Jiang F."/>
            <person name="Liu H."/>
            <person name="Zhao H."/>
            <person name="Xu D."/>
            <person name="Zhang Y."/>
        </authorList>
    </citation>
    <scope>NUCLEOTIDE SEQUENCE [LARGE SCALE GENOMIC DNA]</scope>
    <source>
        <strain evidence="2">cv. Punajuju</strain>
        <tissue evidence="1">Leaves</tissue>
    </source>
</reference>
<protein>
    <submittedName>
        <fullName evidence="1">Uncharacterized protein</fullName>
    </submittedName>
</protein>
<gene>
    <name evidence="1" type="ORF">L2E82_43427</name>
</gene>
<comment type="caution">
    <text evidence="1">The sequence shown here is derived from an EMBL/GenBank/DDBJ whole genome shotgun (WGS) entry which is preliminary data.</text>
</comment>
<name>A0ACB8ZPK9_CICIN</name>
<reference evidence="2" key="1">
    <citation type="journal article" date="2022" name="Mol. Ecol. Resour.">
        <title>The genomes of chicory, endive, great burdock and yacon provide insights into Asteraceae palaeo-polyploidization history and plant inulin production.</title>
        <authorList>
            <person name="Fan W."/>
            <person name="Wang S."/>
            <person name="Wang H."/>
            <person name="Wang A."/>
            <person name="Jiang F."/>
            <person name="Liu H."/>
            <person name="Zhao H."/>
            <person name="Xu D."/>
            <person name="Zhang Y."/>
        </authorList>
    </citation>
    <scope>NUCLEOTIDE SEQUENCE [LARGE SCALE GENOMIC DNA]</scope>
    <source>
        <strain evidence="2">cv. Punajuju</strain>
    </source>
</reference>
<sequence length="527" mass="58871">MDRHPERITNVSFSPPRVSGLFHSLYLVFSNVPSMKSSISWLSKKKDIGTNSRGQDETTRSQMPVGIEYQNYQNYYDDPTVIEDVGVPSAGICGNQSTSGLLNNKFVVNFISDIRVATPRTSMFYVSSTTPSSSGNTTLYATAQCIENTTQTICQNCLNIAYNNLVDCLPNTEGRAIDLGCFMRYSGTPFFNKNQTTNITPFLREESSSKLGIIVAVATGAGMFLLIIVISLWYRLRKRSKALEEGGIFTFILIHYHELDSSELQGVVNFSYKDMQLATGNFSEEHRIGKGGFGEVYKAIIDDNNVVAVKKLLVQHGKARVVFDNEVKLMSSVRHRNLVRVLGWSSEGPELLLVLEYMSKGSLDKFLWGEAKGNFGLARFQVEDQSHVSTKFAGTLGYTAPEYATHGHLSEKVDTYSFGIVSLEIISGRRCNDVKSQSSDVHYLLDDAWKFYENNMHLKVVDENLDLTESEQEHVKKIIEISLTCTQSPVGLRPTMSEVMLMLSNETSLVRRKVGNKSAFIAVDKDD</sequence>
<keyword evidence="2" id="KW-1185">Reference proteome</keyword>